<proteinExistence type="predicted"/>
<evidence type="ECO:0000313" key="2">
    <source>
        <dbReference type="EMBL" id="RDX56901.1"/>
    </source>
</evidence>
<feature type="region of interest" description="Disordered" evidence="1">
    <location>
        <begin position="169"/>
        <end position="203"/>
    </location>
</feature>
<feature type="compositionally biased region" description="Polar residues" evidence="1">
    <location>
        <begin position="78"/>
        <end position="89"/>
    </location>
</feature>
<dbReference type="EMBL" id="KZ857380">
    <property type="protein sequence ID" value="RDX56901.1"/>
    <property type="molecule type" value="Genomic_DNA"/>
</dbReference>
<accession>A0A371DWL7</accession>
<protein>
    <submittedName>
        <fullName evidence="2">Uncharacterized protein</fullName>
    </submittedName>
</protein>
<name>A0A371DWL7_9APHY</name>
<keyword evidence="3" id="KW-1185">Reference proteome</keyword>
<reference evidence="2 3" key="1">
    <citation type="journal article" date="2018" name="Biotechnol. Biofuels">
        <title>Integrative visual omics of the white-rot fungus Polyporus brumalis exposes the biotechnological potential of its oxidative enzymes for delignifying raw plant biomass.</title>
        <authorList>
            <person name="Miyauchi S."/>
            <person name="Rancon A."/>
            <person name="Drula E."/>
            <person name="Hage H."/>
            <person name="Chaduli D."/>
            <person name="Favel A."/>
            <person name="Grisel S."/>
            <person name="Henrissat B."/>
            <person name="Herpoel-Gimbert I."/>
            <person name="Ruiz-Duenas F.J."/>
            <person name="Chevret D."/>
            <person name="Hainaut M."/>
            <person name="Lin J."/>
            <person name="Wang M."/>
            <person name="Pangilinan J."/>
            <person name="Lipzen A."/>
            <person name="Lesage-Meessen L."/>
            <person name="Navarro D."/>
            <person name="Riley R."/>
            <person name="Grigoriev I.V."/>
            <person name="Zhou S."/>
            <person name="Raouche S."/>
            <person name="Rosso M.N."/>
        </authorList>
    </citation>
    <scope>NUCLEOTIDE SEQUENCE [LARGE SCALE GENOMIC DNA]</scope>
    <source>
        <strain evidence="2 3">BRFM 1820</strain>
    </source>
</reference>
<dbReference type="AlphaFoldDB" id="A0A371DWL7"/>
<feature type="region of interest" description="Disordered" evidence="1">
    <location>
        <begin position="75"/>
        <end position="115"/>
    </location>
</feature>
<organism evidence="2 3">
    <name type="scientific">Lentinus brumalis</name>
    <dbReference type="NCBI Taxonomy" id="2498619"/>
    <lineage>
        <taxon>Eukaryota</taxon>
        <taxon>Fungi</taxon>
        <taxon>Dikarya</taxon>
        <taxon>Basidiomycota</taxon>
        <taxon>Agaricomycotina</taxon>
        <taxon>Agaricomycetes</taxon>
        <taxon>Polyporales</taxon>
        <taxon>Polyporaceae</taxon>
        <taxon>Lentinus</taxon>
    </lineage>
</organism>
<evidence type="ECO:0000313" key="3">
    <source>
        <dbReference type="Proteomes" id="UP000256964"/>
    </source>
</evidence>
<dbReference type="OrthoDB" id="10640997at2759"/>
<gene>
    <name evidence="2" type="ORF">OH76DRAFT_427008</name>
</gene>
<sequence length="203" mass="21796">MRDVTSRGGADVSTLVVTSSESAVRPTLCTEDHHACCTLRASGWAPGGCWSLGEQGRWRFCVVVCPHTRLRRHAGNSRVGTGTDANANAQVALGEPGQASRRQRGETGEDADTGQASRWRSLALAYCHGTLLRCRRPRPRSCALVNLAARETVTRRRLRNICVRGGAAQRQNAGQLPASPRSIILKNGPDDGSSWGAKAGRVE</sequence>
<dbReference type="Proteomes" id="UP000256964">
    <property type="component" value="Unassembled WGS sequence"/>
</dbReference>
<evidence type="ECO:0000256" key="1">
    <source>
        <dbReference type="SAM" id="MobiDB-lite"/>
    </source>
</evidence>